<evidence type="ECO:0000256" key="10">
    <source>
        <dbReference type="ARBA" id="ARBA00047770"/>
    </source>
</evidence>
<dbReference type="Gene3D" id="1.10.260.170">
    <property type="match status" value="1"/>
</dbReference>
<dbReference type="Gene3D" id="3.40.50.150">
    <property type="entry name" value="Vaccinia Virus protein VP39"/>
    <property type="match status" value="1"/>
</dbReference>
<evidence type="ECO:0000256" key="2">
    <source>
        <dbReference type="ARBA" id="ARBA00012190"/>
    </source>
</evidence>
<accession>A0A7D9D0U2</accession>
<sequence>MVGVDLNRSHSEYSSTFEEGLSSVSSTSVSDSPQSDEHCPQKMENQVNNDSNRVDSTSVCPDETNVTDKLNGKFESLENTKYQSNGDSGSTVTLSKRKKEPSEQKKVTKKAKRRNKALADLLEASEWYMSMSRGKERKSSEAIEKIKENMIQSGVYRFKKTKVLTPEEKRRRKEKLEESMMRKKELKRQQAIERAKRRALNAGRNNEKKPPKKEDYYHGNEVEQLLHATAYFTHVGNDNFDATKRREVKPVKRWYPVLDEVRQKRSTRRLKTLKRKKTLKEKKLIHKAAKKPKGTTKSEHKEKIQTSVKKEEEEKEAQNIKQEEKKEEAVWFSDLTNEAFLEIGNRKMFVDSIYRFEPDSDIPTGLLQAKDLVENDKASYNMDDPNFPPTELELQYPFSDYTEHYLLAESKKDTAFNVFDELGRHMELLAFTFMPPDVREKVVNMKQPKDCVIGRYITSFDNEDIHGILDSVNEFNALMKDLRERGVTMRYTAGRSNFPIVTIYELLDMCYARAVMPDSRKLRSYKAFSNYVYGELMPQLLSKVYKQCGLSKDSCFMDLGSGVANCVIQAAVEFGCESYGVEIAKNASDLGDKQAAEFCKRCKVMGLTHGPVHLFSRQSFEDNMDVKKVVDRCDVILVNNYLFDAKLNSKVVELFSDLKVGTKIISLKPIVPAGFTVTWNNASSILSRLKTSRYIYDVNSVSWTSTGGFYYISEVMSDIVDDNFVLFQSRSRRHHQFGDEERSRSSTPLNIFTNNV</sequence>
<dbReference type="PROSITE" id="PS51569">
    <property type="entry name" value="DOT1"/>
    <property type="match status" value="1"/>
</dbReference>
<feature type="region of interest" description="Disordered" evidence="12">
    <location>
        <begin position="166"/>
        <end position="215"/>
    </location>
</feature>
<evidence type="ECO:0000256" key="11">
    <source>
        <dbReference type="RuleBase" id="RU271113"/>
    </source>
</evidence>
<dbReference type="EMBL" id="CABFWN010000006">
    <property type="protein sequence ID" value="VUG19856.1"/>
    <property type="molecule type" value="Genomic_DNA"/>
</dbReference>
<feature type="compositionally biased region" description="Basic and acidic residues" evidence="12">
    <location>
        <begin position="166"/>
        <end position="194"/>
    </location>
</feature>
<dbReference type="GO" id="GO:0000077">
    <property type="term" value="P:DNA damage checkpoint signaling"/>
    <property type="evidence" value="ECO:0007669"/>
    <property type="project" value="TreeGrafter"/>
</dbReference>
<evidence type="ECO:0000256" key="5">
    <source>
        <dbReference type="ARBA" id="ARBA00022679"/>
    </source>
</evidence>
<dbReference type="PANTHER" id="PTHR21451">
    <property type="entry name" value="HISTONE H3 METHYLTRANSFERASE"/>
    <property type="match status" value="1"/>
</dbReference>
<dbReference type="PANTHER" id="PTHR21451:SF0">
    <property type="entry name" value="HISTONE-LYSINE N-METHYLTRANSFERASE, H3 LYSINE-79 SPECIFIC"/>
    <property type="match status" value="1"/>
</dbReference>
<feature type="domain" description="DOT1" evidence="13">
    <location>
        <begin position="390"/>
        <end position="728"/>
    </location>
</feature>
<evidence type="ECO:0000256" key="6">
    <source>
        <dbReference type="ARBA" id="ARBA00022691"/>
    </source>
</evidence>
<dbReference type="InterPro" id="IPR025789">
    <property type="entry name" value="DOT1_dom"/>
</dbReference>
<feature type="compositionally biased region" description="Basic and acidic residues" evidence="12">
    <location>
        <begin position="205"/>
        <end position="215"/>
    </location>
</feature>
<keyword evidence="15" id="KW-1185">Reference proteome</keyword>
<dbReference type="GO" id="GO:0032259">
    <property type="term" value="P:methylation"/>
    <property type="evidence" value="ECO:0007669"/>
    <property type="project" value="UniProtKB-KW"/>
</dbReference>
<evidence type="ECO:0000259" key="13">
    <source>
        <dbReference type="PROSITE" id="PS51569"/>
    </source>
</evidence>
<evidence type="ECO:0000313" key="15">
    <source>
        <dbReference type="Proteomes" id="UP000478008"/>
    </source>
</evidence>
<feature type="compositionally biased region" description="Polar residues" evidence="12">
    <location>
        <begin position="79"/>
        <end position="94"/>
    </location>
</feature>
<evidence type="ECO:0000256" key="7">
    <source>
        <dbReference type="ARBA" id="ARBA00022853"/>
    </source>
</evidence>
<feature type="compositionally biased region" description="Low complexity" evidence="12">
    <location>
        <begin position="22"/>
        <end position="33"/>
    </location>
</feature>
<comment type="subcellular location">
    <subcellularLocation>
        <location evidence="1 11">Nucleus</location>
    </subcellularLocation>
</comment>
<feature type="region of interest" description="Disordered" evidence="12">
    <location>
        <begin position="1"/>
        <end position="115"/>
    </location>
</feature>
<proteinExistence type="inferred from homology"/>
<keyword evidence="7 11" id="KW-0156">Chromatin regulator</keyword>
<dbReference type="GO" id="GO:0006281">
    <property type="term" value="P:DNA repair"/>
    <property type="evidence" value="ECO:0007669"/>
    <property type="project" value="TreeGrafter"/>
</dbReference>
<feature type="region of interest" description="Disordered" evidence="12">
    <location>
        <begin position="288"/>
        <end position="321"/>
    </location>
</feature>
<feature type="compositionally biased region" description="Polar residues" evidence="12">
    <location>
        <begin position="43"/>
        <end position="59"/>
    </location>
</feature>
<name>A0A7D9D0U2_DEKBR</name>
<gene>
    <name evidence="14" type="ORF">DEBR0S6_01508G</name>
</gene>
<dbReference type="Proteomes" id="UP000478008">
    <property type="component" value="Unassembled WGS sequence"/>
</dbReference>
<feature type="compositionally biased region" description="Basic and acidic residues" evidence="12">
    <location>
        <begin position="296"/>
        <end position="321"/>
    </location>
</feature>
<dbReference type="InterPro" id="IPR030445">
    <property type="entry name" value="H3-K79_meTrfase"/>
</dbReference>
<dbReference type="Pfam" id="PF08123">
    <property type="entry name" value="DOT1"/>
    <property type="match status" value="1"/>
</dbReference>
<comment type="catalytic activity">
    <reaction evidence="10 11">
        <text>L-lysyl(79)-[histone H3] + 3 S-adenosyl-L-methionine = N(6),N(6),N(6)-trimethyl-L-lysyl(79)-[histone H3] + 3 S-adenosyl-L-homocysteine + 3 H(+)</text>
        <dbReference type="Rhea" id="RHEA:60328"/>
        <dbReference type="Rhea" id="RHEA-COMP:15549"/>
        <dbReference type="Rhea" id="RHEA-COMP:15552"/>
        <dbReference type="ChEBI" id="CHEBI:15378"/>
        <dbReference type="ChEBI" id="CHEBI:29969"/>
        <dbReference type="ChEBI" id="CHEBI:57856"/>
        <dbReference type="ChEBI" id="CHEBI:59789"/>
        <dbReference type="ChEBI" id="CHEBI:61961"/>
        <dbReference type="EC" id="2.1.1.360"/>
    </reaction>
</comment>
<evidence type="ECO:0000256" key="9">
    <source>
        <dbReference type="ARBA" id="ARBA00029821"/>
    </source>
</evidence>
<evidence type="ECO:0000313" key="14">
    <source>
        <dbReference type="EMBL" id="VUG19856.1"/>
    </source>
</evidence>
<evidence type="ECO:0000256" key="8">
    <source>
        <dbReference type="ARBA" id="ARBA00023242"/>
    </source>
</evidence>
<keyword evidence="5 11" id="KW-0808">Transferase</keyword>
<comment type="function">
    <text evidence="11">Histone methyltransferase that specifically trimethylates histone H3 to form H3K79me3. This methylation is required for telomere silencing and for the pachytene checkpoint during the meiotic cell cycle by allowing the recruitment of RAD9 to double strand breaks. Nucleosomes are preferred as substrate compared to free histone.</text>
</comment>
<comment type="similarity">
    <text evidence="11">Belongs to the class I-like SAM-binding methyltransferase superfamily. DOT1 family.</text>
</comment>
<keyword evidence="8 11" id="KW-0539">Nucleus</keyword>
<dbReference type="AlphaFoldDB" id="A0A7D9D0U2"/>
<dbReference type="FunFam" id="3.40.50.150:FF:000033">
    <property type="entry name" value="Histone-lysine N-methyltransferase, H3 lysine-79 specific"/>
    <property type="match status" value="1"/>
</dbReference>
<reference evidence="14 15" key="1">
    <citation type="submission" date="2019-07" db="EMBL/GenBank/DDBJ databases">
        <authorList>
            <person name="Friedrich A."/>
            <person name="Schacherer J."/>
        </authorList>
    </citation>
    <scope>NUCLEOTIDE SEQUENCE [LARGE SCALE GENOMIC DNA]</scope>
</reference>
<comment type="miscellaneous">
    <text evidence="11">In contrast to other lysine histone methyltransferases, it does not contain a SET domain, suggesting the existence of another mechanism for methylation of lysine residues of histones.</text>
</comment>
<evidence type="ECO:0000256" key="12">
    <source>
        <dbReference type="SAM" id="MobiDB-lite"/>
    </source>
</evidence>
<dbReference type="GO" id="GO:0140956">
    <property type="term" value="F:histone H3K79 trimethyltransferase activity"/>
    <property type="evidence" value="ECO:0007669"/>
    <property type="project" value="UniProtKB-EC"/>
</dbReference>
<comment type="activity regulation">
    <text evidence="11">Ubiquitination of histone H2B to form H2BK123ub1 is required for efficient DOT1 methyltransferase activity on histone H3.</text>
</comment>
<keyword evidence="4 11" id="KW-0489">Methyltransferase</keyword>
<dbReference type="EC" id="2.1.1.360" evidence="2 11"/>
<evidence type="ECO:0000256" key="1">
    <source>
        <dbReference type="ARBA" id="ARBA00004123"/>
    </source>
</evidence>
<keyword evidence="6 11" id="KW-0949">S-adenosyl-L-methionine</keyword>
<protein>
    <recommendedName>
        <fullName evidence="3 11">Histone-lysine N-methyltransferase, H3 lysine-79 specific</fullName>
        <ecNumber evidence="2 11">2.1.1.360</ecNumber>
    </recommendedName>
    <alternativeName>
        <fullName evidence="9 11">Histone H3-K79 methyltransferase</fullName>
    </alternativeName>
</protein>
<dbReference type="SUPFAM" id="SSF53335">
    <property type="entry name" value="S-adenosyl-L-methionine-dependent methyltransferases"/>
    <property type="match status" value="1"/>
</dbReference>
<dbReference type="InterPro" id="IPR029063">
    <property type="entry name" value="SAM-dependent_MTases_sf"/>
</dbReference>
<organism evidence="14 15">
    <name type="scientific">Dekkera bruxellensis</name>
    <name type="common">Brettanomyces custersii</name>
    <dbReference type="NCBI Taxonomy" id="5007"/>
    <lineage>
        <taxon>Eukaryota</taxon>
        <taxon>Fungi</taxon>
        <taxon>Dikarya</taxon>
        <taxon>Ascomycota</taxon>
        <taxon>Saccharomycotina</taxon>
        <taxon>Pichiomycetes</taxon>
        <taxon>Pichiales</taxon>
        <taxon>Pichiaceae</taxon>
        <taxon>Brettanomyces</taxon>
    </lineage>
</organism>
<evidence type="ECO:0000256" key="3">
    <source>
        <dbReference type="ARBA" id="ARBA00020987"/>
    </source>
</evidence>
<dbReference type="GO" id="GO:0005634">
    <property type="term" value="C:nucleus"/>
    <property type="evidence" value="ECO:0007669"/>
    <property type="project" value="UniProtKB-SubCell"/>
</dbReference>
<evidence type="ECO:0000256" key="4">
    <source>
        <dbReference type="ARBA" id="ARBA00022603"/>
    </source>
</evidence>